<dbReference type="Pfam" id="PF03845">
    <property type="entry name" value="Spore_permease"/>
    <property type="match status" value="1"/>
</dbReference>
<feature type="transmembrane region" description="Helical" evidence="8">
    <location>
        <begin position="330"/>
        <end position="351"/>
    </location>
</feature>
<feature type="transmembrane region" description="Helical" evidence="8">
    <location>
        <begin position="300"/>
        <end position="318"/>
    </location>
</feature>
<evidence type="ECO:0000256" key="1">
    <source>
        <dbReference type="ARBA" id="ARBA00004141"/>
    </source>
</evidence>
<dbReference type="InterPro" id="IPR004761">
    <property type="entry name" value="Spore_GerAB"/>
</dbReference>
<evidence type="ECO:0000256" key="4">
    <source>
        <dbReference type="ARBA" id="ARBA00022544"/>
    </source>
</evidence>
<sequence length="364" mass="41460">MDKSGYQAAILYVVCHMGLIFFLYPSDLFTAMDMGHWIGIGISYALHAAALFLYLKGLAWTSRKNVIDMFRSAGALFAWLLLVPVFVYFGIAIIITLRAYSEMLTLVFLSSTPLWAIQLLLIGIAFLMAWQGMASMARTGVLLAILFTFPILFVLCLSFQNVDWYYLLPIIDHEQTFRFLIKPDFLVSLFVYAGGFFFLGLLPASIHISIKKMMLGCLLLLPMFLLSVYLPLLTFGQATAEMYEFPMLMTIDTVNITWLLFDRITIFFLLSLMAFALLYLGVTLWVLLTLTKRAVPVIPNIYLLIVLTAGLFAISMAIPNWDFLKKLQGWIIPLRMYVFLVVPLITFIIGWRHKHKTSRATEVT</sequence>
<feature type="transmembrane region" description="Helical" evidence="8">
    <location>
        <begin position="185"/>
        <end position="206"/>
    </location>
</feature>
<reference evidence="9" key="1">
    <citation type="submission" date="2016-08" db="EMBL/GenBank/DDBJ databases">
        <title>Complete Genome Seqeunce of Paenibacillus sp. nov. IHBB 9852 from high altitute lake of Indian trans-Himalayas.</title>
        <authorList>
            <person name="Kiran S."/>
            <person name="Swarnkar M.K."/>
            <person name="Rana A."/>
            <person name="Tewari R."/>
            <person name="Gulati A."/>
        </authorList>
    </citation>
    <scope>NUCLEOTIDE SEQUENCE [LARGE SCALE GENOMIC DNA]</scope>
    <source>
        <strain evidence="9">IHBB 9852</strain>
    </source>
</reference>
<feature type="transmembrane region" description="Helical" evidence="8">
    <location>
        <begin position="141"/>
        <end position="160"/>
    </location>
</feature>
<keyword evidence="3" id="KW-0813">Transport</keyword>
<gene>
    <name evidence="9" type="ORF">BBD41_25350</name>
</gene>
<comment type="similarity">
    <text evidence="2">Belongs to the amino acid-polyamine-organocation (APC) superfamily. Spore germination protein (SGP) (TC 2.A.3.9) family.</text>
</comment>
<feature type="transmembrane region" description="Helical" evidence="8">
    <location>
        <begin position="7"/>
        <end position="24"/>
    </location>
</feature>
<organism evidence="9">
    <name type="scientific">Paenibacillus ihbetae</name>
    <dbReference type="NCBI Taxonomy" id="1870820"/>
    <lineage>
        <taxon>Bacteria</taxon>
        <taxon>Bacillati</taxon>
        <taxon>Bacillota</taxon>
        <taxon>Bacilli</taxon>
        <taxon>Bacillales</taxon>
        <taxon>Paenibacillaceae</taxon>
        <taxon>Paenibacillus</taxon>
    </lineage>
</organism>
<dbReference type="GO" id="GO:0016020">
    <property type="term" value="C:membrane"/>
    <property type="evidence" value="ECO:0007669"/>
    <property type="project" value="UniProtKB-SubCell"/>
</dbReference>
<evidence type="ECO:0000256" key="2">
    <source>
        <dbReference type="ARBA" id="ARBA00007998"/>
    </source>
</evidence>
<name>A0A1B2E6V7_9BACL</name>
<keyword evidence="6 8" id="KW-1133">Transmembrane helix</keyword>
<comment type="subcellular location">
    <subcellularLocation>
        <location evidence="1">Membrane</location>
        <topology evidence="1">Multi-pass membrane protein</topology>
    </subcellularLocation>
</comment>
<feature type="transmembrane region" description="Helical" evidence="8">
    <location>
        <begin position="218"/>
        <end position="240"/>
    </location>
</feature>
<keyword evidence="4" id="KW-0309">Germination</keyword>
<evidence type="ECO:0000256" key="7">
    <source>
        <dbReference type="ARBA" id="ARBA00023136"/>
    </source>
</evidence>
<feature type="transmembrane region" description="Helical" evidence="8">
    <location>
        <begin position="264"/>
        <end position="288"/>
    </location>
</feature>
<keyword evidence="7 8" id="KW-0472">Membrane</keyword>
<evidence type="ECO:0000313" key="9">
    <source>
        <dbReference type="EMBL" id="ANY75632.1"/>
    </source>
</evidence>
<evidence type="ECO:0000256" key="8">
    <source>
        <dbReference type="SAM" id="Phobius"/>
    </source>
</evidence>
<keyword evidence="5 8" id="KW-0812">Transmembrane</keyword>
<dbReference type="KEGG" id="pib:BBD41_25350"/>
<protein>
    <submittedName>
        <fullName evidence="9">Spore gernimation protein</fullName>
    </submittedName>
</protein>
<evidence type="ECO:0000256" key="5">
    <source>
        <dbReference type="ARBA" id="ARBA00022692"/>
    </source>
</evidence>
<dbReference type="EMBL" id="CP016809">
    <property type="protein sequence ID" value="ANY75632.1"/>
    <property type="molecule type" value="Genomic_DNA"/>
</dbReference>
<dbReference type="AlphaFoldDB" id="A0A1B2E6V7"/>
<dbReference type="GO" id="GO:0009847">
    <property type="term" value="P:spore germination"/>
    <property type="evidence" value="ECO:0007669"/>
    <property type="project" value="InterPro"/>
</dbReference>
<feature type="transmembrane region" description="Helical" evidence="8">
    <location>
        <begin position="76"/>
        <end position="100"/>
    </location>
</feature>
<proteinExistence type="inferred from homology"/>
<evidence type="ECO:0000256" key="3">
    <source>
        <dbReference type="ARBA" id="ARBA00022448"/>
    </source>
</evidence>
<dbReference type="PANTHER" id="PTHR34975:SF2">
    <property type="entry name" value="SPORE GERMINATION PROTEIN A2"/>
    <property type="match status" value="1"/>
</dbReference>
<evidence type="ECO:0000256" key="6">
    <source>
        <dbReference type="ARBA" id="ARBA00022989"/>
    </source>
</evidence>
<dbReference type="RefSeq" id="WP_099479378.1">
    <property type="nucleotide sequence ID" value="NZ_CP016809.1"/>
</dbReference>
<dbReference type="PANTHER" id="PTHR34975">
    <property type="entry name" value="SPORE GERMINATION PROTEIN A2"/>
    <property type="match status" value="1"/>
</dbReference>
<feature type="transmembrane region" description="Helical" evidence="8">
    <location>
        <begin position="106"/>
        <end position="129"/>
    </location>
</feature>
<feature type="transmembrane region" description="Helical" evidence="8">
    <location>
        <begin position="36"/>
        <end position="55"/>
    </location>
</feature>
<accession>A0A1B2E6V7</accession>